<protein>
    <submittedName>
        <fullName evidence="1">Uncharacterized protein</fullName>
    </submittedName>
</protein>
<dbReference type="Proteomes" id="UP000468388">
    <property type="component" value="Unassembled WGS sequence"/>
</dbReference>
<sequence>MGEGKGDTTIVTTLGSEYSNEFIFSDAVTSTFTCTASQVYIHLDSMILADGQTYTYSSTDSVGYNPVKKTDDVYGVS</sequence>
<dbReference type="EMBL" id="WRXO01000001">
    <property type="protein sequence ID" value="MVT39519.1"/>
    <property type="molecule type" value="Genomic_DNA"/>
</dbReference>
<keyword evidence="2" id="KW-1185">Reference proteome</keyword>
<organism evidence="1 2">
    <name type="scientific">Chitinophaga oryziterrae</name>
    <dbReference type="NCBI Taxonomy" id="1031224"/>
    <lineage>
        <taxon>Bacteria</taxon>
        <taxon>Pseudomonadati</taxon>
        <taxon>Bacteroidota</taxon>
        <taxon>Chitinophagia</taxon>
        <taxon>Chitinophagales</taxon>
        <taxon>Chitinophagaceae</taxon>
        <taxon>Chitinophaga</taxon>
    </lineage>
</organism>
<name>A0A6N8J5M9_9BACT</name>
<accession>A0A6N8J5M9</accession>
<proteinExistence type="predicted"/>
<evidence type="ECO:0000313" key="1">
    <source>
        <dbReference type="EMBL" id="MVT39519.1"/>
    </source>
</evidence>
<dbReference type="OrthoDB" id="662996at2"/>
<reference evidence="1 2" key="1">
    <citation type="submission" date="2019-12" db="EMBL/GenBank/DDBJ databases">
        <title>The draft genomic sequence of strain Chitinophaga oryziterrae JCM 16595.</title>
        <authorList>
            <person name="Zhang X."/>
        </authorList>
    </citation>
    <scope>NUCLEOTIDE SEQUENCE [LARGE SCALE GENOMIC DNA]</scope>
    <source>
        <strain evidence="1 2">JCM 16595</strain>
    </source>
</reference>
<dbReference type="AlphaFoldDB" id="A0A6N8J5M9"/>
<evidence type="ECO:0000313" key="2">
    <source>
        <dbReference type="Proteomes" id="UP000468388"/>
    </source>
</evidence>
<dbReference type="RefSeq" id="WP_157298186.1">
    <property type="nucleotide sequence ID" value="NZ_BAAAZB010000005.1"/>
</dbReference>
<comment type="caution">
    <text evidence="1">The sequence shown here is derived from an EMBL/GenBank/DDBJ whole genome shotgun (WGS) entry which is preliminary data.</text>
</comment>
<gene>
    <name evidence="1" type="ORF">GO495_02875</name>
</gene>